<evidence type="ECO:0000313" key="5">
    <source>
        <dbReference type="Proteomes" id="UP000414364"/>
    </source>
</evidence>
<evidence type="ECO:0000256" key="3">
    <source>
        <dbReference type="ARBA" id="ARBA00023048"/>
    </source>
</evidence>
<proteinExistence type="predicted"/>
<protein>
    <submittedName>
        <fullName evidence="4">Bacteriocin</fullName>
    </submittedName>
</protein>
<keyword evidence="2" id="KW-0044">Antibiotic</keyword>
<dbReference type="NCBIfam" id="TIGR01847">
    <property type="entry name" value="bacteriocin_sig"/>
    <property type="match status" value="1"/>
</dbReference>
<dbReference type="AlphaFoldDB" id="A0A5P0ZS84"/>
<reference evidence="4 5" key="1">
    <citation type="journal article" date="2019" name="Syst. Appl. Microbiol.">
        <title>Polyphasic characterization of two novel Lactobacillus spp. isolated from blown salami packages: Description of Lactobacillus halodurans sp. nov. and Lactobacillus salsicarnum sp. nov.</title>
        <authorList>
            <person name="Schuster J.A."/>
            <person name="Klingl A."/>
            <person name="Vogel R.F."/>
            <person name="Ehrmann M.A."/>
        </authorList>
    </citation>
    <scope>NUCLEOTIDE SEQUENCE [LARGE SCALE GENOMIC DNA]</scope>
    <source>
        <strain evidence="4 5">TMW 1.2172</strain>
    </source>
</reference>
<organism evidence="4 5">
    <name type="scientific">Companilactobacillus halodurans</name>
    <dbReference type="NCBI Taxonomy" id="2584183"/>
    <lineage>
        <taxon>Bacteria</taxon>
        <taxon>Bacillati</taxon>
        <taxon>Bacillota</taxon>
        <taxon>Bacilli</taxon>
        <taxon>Lactobacillales</taxon>
        <taxon>Lactobacillaceae</taxon>
        <taxon>Companilactobacillus</taxon>
    </lineage>
</organism>
<evidence type="ECO:0000256" key="2">
    <source>
        <dbReference type="ARBA" id="ARBA00023022"/>
    </source>
</evidence>
<accession>A0A5P0ZS84</accession>
<evidence type="ECO:0000313" key="4">
    <source>
        <dbReference type="EMBL" id="MQS77097.1"/>
    </source>
</evidence>
<gene>
    <name evidence="4" type="ORF">FHL06_12265</name>
</gene>
<dbReference type="InterPro" id="IPR010133">
    <property type="entry name" value="Bacteriocin_signal_seq"/>
</dbReference>
<dbReference type="Proteomes" id="UP000414364">
    <property type="component" value="Unassembled WGS sequence"/>
</dbReference>
<name>A0A5P0ZS84_9LACO</name>
<dbReference type="EMBL" id="VDFP01000060">
    <property type="protein sequence ID" value="MQS77097.1"/>
    <property type="molecule type" value="Genomic_DNA"/>
</dbReference>
<dbReference type="RefSeq" id="WP_153386862.1">
    <property type="nucleotide sequence ID" value="NZ_VDFP01000060.1"/>
</dbReference>
<keyword evidence="3" id="KW-0078">Bacteriocin</keyword>
<dbReference type="GO" id="GO:0042742">
    <property type="term" value="P:defense response to bacterium"/>
    <property type="evidence" value="ECO:0007669"/>
    <property type="project" value="UniProtKB-KW"/>
</dbReference>
<comment type="caution">
    <text evidence="4">The sequence shown here is derived from an EMBL/GenBank/DDBJ whole genome shotgun (WGS) entry which is preliminary data.</text>
</comment>
<dbReference type="GO" id="GO:0031640">
    <property type="term" value="P:killing of cells of another organism"/>
    <property type="evidence" value="ECO:0007669"/>
    <property type="project" value="UniProtKB-KW"/>
</dbReference>
<keyword evidence="1" id="KW-0929">Antimicrobial</keyword>
<sequence>MKKNISEKELSTISGGKTKNLTMVYQSKGFVKKLVNWFKH</sequence>
<evidence type="ECO:0000256" key="1">
    <source>
        <dbReference type="ARBA" id="ARBA00022529"/>
    </source>
</evidence>